<gene>
    <name evidence="11" type="ORF">AAHA92_28927</name>
</gene>
<dbReference type="InterPro" id="IPR001128">
    <property type="entry name" value="Cyt_P450"/>
</dbReference>
<dbReference type="GO" id="GO:0016114">
    <property type="term" value="P:terpenoid biosynthetic process"/>
    <property type="evidence" value="ECO:0007669"/>
    <property type="project" value="UniProtKB-ARBA"/>
</dbReference>
<comment type="subcellular location">
    <subcellularLocation>
        <location evidence="2">Membrane</location>
        <topology evidence="2">Single-pass membrane protein</topology>
    </subcellularLocation>
</comment>
<comment type="similarity">
    <text evidence="3">Belongs to the cytochrome P450 family.</text>
</comment>
<evidence type="ECO:0000256" key="1">
    <source>
        <dbReference type="ARBA" id="ARBA00001971"/>
    </source>
</evidence>
<feature type="binding site" description="axial binding residue" evidence="9">
    <location>
        <position position="368"/>
    </location>
    <ligand>
        <name>heme</name>
        <dbReference type="ChEBI" id="CHEBI:30413"/>
    </ligand>
    <ligandPart>
        <name>Fe</name>
        <dbReference type="ChEBI" id="CHEBI:18248"/>
    </ligandPart>
</feature>
<dbReference type="GO" id="GO:0046872">
    <property type="term" value="F:metal ion binding"/>
    <property type="evidence" value="ECO:0007669"/>
    <property type="project" value="UniProtKB-KW"/>
</dbReference>
<dbReference type="Gene3D" id="1.10.630.10">
    <property type="entry name" value="Cytochrome P450"/>
    <property type="match status" value="2"/>
</dbReference>
<evidence type="ECO:0000256" key="3">
    <source>
        <dbReference type="ARBA" id="ARBA00010617"/>
    </source>
</evidence>
<keyword evidence="8" id="KW-0503">Monooxygenase</keyword>
<accession>A0ABD1FWN7</accession>
<reference evidence="11 12" key="1">
    <citation type="submission" date="2024-06" db="EMBL/GenBank/DDBJ databases">
        <title>A chromosome level genome sequence of Diviner's sage (Salvia divinorum).</title>
        <authorList>
            <person name="Ford S.A."/>
            <person name="Ro D.-K."/>
            <person name="Ness R.W."/>
            <person name="Phillips M.A."/>
        </authorList>
    </citation>
    <scope>NUCLEOTIDE SEQUENCE [LARGE SCALE GENOMIC DNA]</scope>
    <source>
        <strain evidence="11">SAF-2024a</strain>
        <tissue evidence="11">Leaf</tissue>
    </source>
</reference>
<dbReference type="GO" id="GO:0102684">
    <property type="term" value="F:L-phenylalanine N-monooxygenase activity"/>
    <property type="evidence" value="ECO:0007669"/>
    <property type="project" value="UniProtKB-EC"/>
</dbReference>
<dbReference type="EC" id="1.14.14.40" evidence="11"/>
<organism evidence="11 12">
    <name type="scientific">Salvia divinorum</name>
    <name type="common">Maria pastora</name>
    <name type="synonym">Diviner's sage</name>
    <dbReference type="NCBI Taxonomy" id="28513"/>
    <lineage>
        <taxon>Eukaryota</taxon>
        <taxon>Viridiplantae</taxon>
        <taxon>Streptophyta</taxon>
        <taxon>Embryophyta</taxon>
        <taxon>Tracheophyta</taxon>
        <taxon>Spermatophyta</taxon>
        <taxon>Magnoliopsida</taxon>
        <taxon>eudicotyledons</taxon>
        <taxon>Gunneridae</taxon>
        <taxon>Pentapetalae</taxon>
        <taxon>asterids</taxon>
        <taxon>lamiids</taxon>
        <taxon>Lamiales</taxon>
        <taxon>Lamiaceae</taxon>
        <taxon>Nepetoideae</taxon>
        <taxon>Mentheae</taxon>
        <taxon>Salviinae</taxon>
        <taxon>Salvia</taxon>
        <taxon>Salvia subgen. Calosphace</taxon>
    </lineage>
</organism>
<keyword evidence="10" id="KW-1133">Transmembrane helix</keyword>
<keyword evidence="10" id="KW-0472">Membrane</keyword>
<keyword evidence="6 11" id="KW-0560">Oxidoreductase</keyword>
<dbReference type="GO" id="GO:0044550">
    <property type="term" value="P:secondary metabolite biosynthetic process"/>
    <property type="evidence" value="ECO:0007669"/>
    <property type="project" value="UniProtKB-ARBA"/>
</dbReference>
<name>A0ABD1FWN7_SALDI</name>
<dbReference type="AlphaFoldDB" id="A0ABD1FWN7"/>
<dbReference type="EMBL" id="JBEAFC010000011">
    <property type="protein sequence ID" value="KAL1536247.1"/>
    <property type="molecule type" value="Genomic_DNA"/>
</dbReference>
<dbReference type="PRINTS" id="PR00463">
    <property type="entry name" value="EP450I"/>
</dbReference>
<keyword evidence="12" id="KW-1185">Reference proteome</keyword>
<comment type="caution">
    <text evidence="11">The sequence shown here is derived from an EMBL/GenBank/DDBJ whole genome shotgun (WGS) entry which is preliminary data.</text>
</comment>
<protein>
    <submittedName>
        <fullName evidence="11">Phenylalanine N-monooxygenase</fullName>
        <ecNumber evidence="11">1.14.14.40</ecNumber>
    </submittedName>
</protein>
<evidence type="ECO:0000256" key="10">
    <source>
        <dbReference type="SAM" id="Phobius"/>
    </source>
</evidence>
<evidence type="ECO:0000256" key="9">
    <source>
        <dbReference type="PIRSR" id="PIRSR602401-1"/>
    </source>
</evidence>
<evidence type="ECO:0000256" key="8">
    <source>
        <dbReference type="ARBA" id="ARBA00023033"/>
    </source>
</evidence>
<sequence>MLNSSMKVETRFSNELPSLLVFCLVSLIFFYILKSIKKRSTLPPLPPGPTAYPIVGSLPEMLWKKPAFRWIHNVMKQLNTEIACIKLGRVHVITITSPELSIEFVRKHDGVFASRPDVSSARLSSDGYLIAVMSPSDDQWKKMRRVIVSEVLTKNVFGLLHAKRCDEADHLMITNAIKNVRKYQDQKIEKRVEMWKLGLKTDENDILGILMNLKNAQNEPLLSIREIKALILEMMLAIVDDPSNAVEWTMAEMINQPHILAKACEELDRVVGKNRLVQESDLSELNYVKACLKESFRLHPKNTIVGGYFIPKGSHVVLSRPCLGRNPRIWDEPLLFKPERQIVDEASNVLFVDHNLRILSFSTERRGCPALELGSTTTTMLLARLIQGFSWKQPIDTNNIDLAESEHSLALAEPLIARAAPRLESQIYLQLM</sequence>
<dbReference type="Proteomes" id="UP001567538">
    <property type="component" value="Unassembled WGS sequence"/>
</dbReference>
<comment type="cofactor">
    <cofactor evidence="1 9">
        <name>heme</name>
        <dbReference type="ChEBI" id="CHEBI:30413"/>
    </cofactor>
</comment>
<keyword evidence="5 9" id="KW-0479">Metal-binding</keyword>
<feature type="transmembrane region" description="Helical" evidence="10">
    <location>
        <begin position="16"/>
        <end position="33"/>
    </location>
</feature>
<dbReference type="PANTHER" id="PTHR47944">
    <property type="entry name" value="CYTOCHROME P450 98A9"/>
    <property type="match status" value="1"/>
</dbReference>
<dbReference type="InterPro" id="IPR002401">
    <property type="entry name" value="Cyt_P450_E_grp-I"/>
</dbReference>
<proteinExistence type="inferred from homology"/>
<keyword evidence="7 9" id="KW-0408">Iron</keyword>
<dbReference type="SUPFAM" id="SSF48264">
    <property type="entry name" value="Cytochrome P450"/>
    <property type="match status" value="1"/>
</dbReference>
<dbReference type="InterPro" id="IPR036396">
    <property type="entry name" value="Cyt_P450_sf"/>
</dbReference>
<evidence type="ECO:0000256" key="6">
    <source>
        <dbReference type="ARBA" id="ARBA00023002"/>
    </source>
</evidence>
<evidence type="ECO:0000313" key="12">
    <source>
        <dbReference type="Proteomes" id="UP001567538"/>
    </source>
</evidence>
<keyword evidence="10" id="KW-0812">Transmembrane</keyword>
<dbReference type="GO" id="GO:0016020">
    <property type="term" value="C:membrane"/>
    <property type="evidence" value="ECO:0007669"/>
    <property type="project" value="UniProtKB-SubCell"/>
</dbReference>
<dbReference type="Pfam" id="PF00067">
    <property type="entry name" value="p450"/>
    <property type="match status" value="2"/>
</dbReference>
<keyword evidence="4 9" id="KW-0349">Heme</keyword>
<evidence type="ECO:0000256" key="7">
    <source>
        <dbReference type="ARBA" id="ARBA00023004"/>
    </source>
</evidence>
<dbReference type="GO" id="GO:0016712">
    <property type="term" value="F:oxidoreductase activity, acting on paired donors, with incorporation or reduction of molecular oxygen, reduced flavin or flavoprotein as one donor, and incorporation of one atom of oxygen"/>
    <property type="evidence" value="ECO:0007669"/>
    <property type="project" value="UniProtKB-ARBA"/>
</dbReference>
<evidence type="ECO:0000256" key="5">
    <source>
        <dbReference type="ARBA" id="ARBA00022723"/>
    </source>
</evidence>
<dbReference type="PANTHER" id="PTHR47944:SF4">
    <property type="entry name" value="OS09G0441700 PROTEIN"/>
    <property type="match status" value="1"/>
</dbReference>
<evidence type="ECO:0000313" key="11">
    <source>
        <dbReference type="EMBL" id="KAL1536247.1"/>
    </source>
</evidence>
<evidence type="ECO:0000256" key="2">
    <source>
        <dbReference type="ARBA" id="ARBA00004167"/>
    </source>
</evidence>
<evidence type="ECO:0000256" key="4">
    <source>
        <dbReference type="ARBA" id="ARBA00022617"/>
    </source>
</evidence>